<evidence type="ECO:0000256" key="1">
    <source>
        <dbReference type="ARBA" id="ARBA00011073"/>
    </source>
</evidence>
<organism evidence="7 8">
    <name type="scientific">Clostridium collagenovorans DSM 3089</name>
    <dbReference type="NCBI Taxonomy" id="1121306"/>
    <lineage>
        <taxon>Bacteria</taxon>
        <taxon>Bacillati</taxon>
        <taxon>Bacillota</taxon>
        <taxon>Clostridia</taxon>
        <taxon>Eubacteriales</taxon>
        <taxon>Clostridiaceae</taxon>
        <taxon>Clostridium</taxon>
    </lineage>
</organism>
<dbReference type="Proteomes" id="UP000184526">
    <property type="component" value="Unassembled WGS sequence"/>
</dbReference>
<name>A0A1M5X8T2_9CLOT</name>
<evidence type="ECO:0000313" key="8">
    <source>
        <dbReference type="Proteomes" id="UP000184526"/>
    </source>
</evidence>
<dbReference type="RefSeq" id="WP_072831975.1">
    <property type="nucleotide sequence ID" value="NZ_FQXP01000007.1"/>
</dbReference>
<keyword evidence="3 5" id="KW-0378">Hydrolase</keyword>
<dbReference type="InterPro" id="IPR036852">
    <property type="entry name" value="Peptidase_S8/S53_dom_sf"/>
</dbReference>
<dbReference type="PROSITE" id="PS51892">
    <property type="entry name" value="SUBTILASE"/>
    <property type="match status" value="1"/>
</dbReference>
<evidence type="ECO:0000256" key="3">
    <source>
        <dbReference type="ARBA" id="ARBA00022801"/>
    </source>
</evidence>
<proteinExistence type="inferred from homology"/>
<dbReference type="OrthoDB" id="9798386at2"/>
<sequence length="423" mass="46821">MFSFKSKLEIQLKEAINSNLYNQFRVIIHCKSLFTEVVKRVTSMKCTLIRSFPELNCLSVIASPRCIERLIEYPEIKYICFDKYAFLCGTNTEAKSTLPNIKDLKKSLNNLGSIYMGVPKVTGLDVCVGLIDSGVFPHDDLVHPQNRLVGFKDLVNDYTFTYDDYGHGTFMAGIIGGNGFSSKGTVKGVAPRCNIYSVKAFNSTGKAYISDTLYALKFLIDNCCEFNIKVICMPFETFDYDPFILGLFSTLFEKAIANHITVVVPSGSNPNNIPSITGIASLGNCITVSGVDRSKDLSKYNYSSYGYSKKVKKPDLCHSAININSLRSVTSFVPEINGVKCYPPHLKSPYTMLTGSSCASAYISGVCALLYEKYPNVYKKDILSLVKLCCDDFDGPKELKGAGVVNMNKIYCVTADDDENTNK</sequence>
<keyword evidence="2 5" id="KW-0645">Protease</keyword>
<gene>
    <name evidence="7" type="ORF">SAMN02745196_02110</name>
</gene>
<accession>A0A1M5X8T2</accession>
<dbReference type="PRINTS" id="PR00723">
    <property type="entry name" value="SUBTILISIN"/>
</dbReference>
<dbReference type="EMBL" id="FQXP01000007">
    <property type="protein sequence ID" value="SHH96176.1"/>
    <property type="molecule type" value="Genomic_DNA"/>
</dbReference>
<dbReference type="InterPro" id="IPR000209">
    <property type="entry name" value="Peptidase_S8/S53_dom"/>
</dbReference>
<feature type="active site" description="Charge relay system" evidence="5">
    <location>
        <position position="357"/>
    </location>
</feature>
<evidence type="ECO:0000256" key="5">
    <source>
        <dbReference type="PROSITE-ProRule" id="PRU01240"/>
    </source>
</evidence>
<feature type="domain" description="Peptidase S8/S53" evidence="6">
    <location>
        <begin position="125"/>
        <end position="382"/>
    </location>
</feature>
<evidence type="ECO:0000256" key="2">
    <source>
        <dbReference type="ARBA" id="ARBA00022670"/>
    </source>
</evidence>
<dbReference type="InterPro" id="IPR015500">
    <property type="entry name" value="Peptidase_S8_subtilisin-rel"/>
</dbReference>
<dbReference type="AlphaFoldDB" id="A0A1M5X8T2"/>
<dbReference type="STRING" id="1121306.SAMN02745196_02110"/>
<dbReference type="GO" id="GO:0006508">
    <property type="term" value="P:proteolysis"/>
    <property type="evidence" value="ECO:0007669"/>
    <property type="project" value="UniProtKB-KW"/>
</dbReference>
<dbReference type="GO" id="GO:0004252">
    <property type="term" value="F:serine-type endopeptidase activity"/>
    <property type="evidence" value="ECO:0007669"/>
    <property type="project" value="UniProtKB-UniRule"/>
</dbReference>
<comment type="similarity">
    <text evidence="1 5">Belongs to the peptidase S8 family.</text>
</comment>
<evidence type="ECO:0000259" key="6">
    <source>
        <dbReference type="Pfam" id="PF00082"/>
    </source>
</evidence>
<evidence type="ECO:0000256" key="4">
    <source>
        <dbReference type="ARBA" id="ARBA00022825"/>
    </source>
</evidence>
<dbReference type="PANTHER" id="PTHR43806:SF11">
    <property type="entry name" value="CEREVISIN-RELATED"/>
    <property type="match status" value="1"/>
</dbReference>
<feature type="active site" description="Charge relay system" evidence="5">
    <location>
        <position position="132"/>
    </location>
</feature>
<dbReference type="Gene3D" id="3.40.50.200">
    <property type="entry name" value="Peptidase S8/S53 domain"/>
    <property type="match status" value="1"/>
</dbReference>
<reference evidence="7 8" key="1">
    <citation type="submission" date="2016-11" db="EMBL/GenBank/DDBJ databases">
        <authorList>
            <person name="Jaros S."/>
            <person name="Januszkiewicz K."/>
            <person name="Wedrychowicz H."/>
        </authorList>
    </citation>
    <scope>NUCLEOTIDE SEQUENCE [LARGE SCALE GENOMIC DNA]</scope>
    <source>
        <strain evidence="7 8">DSM 3089</strain>
    </source>
</reference>
<keyword evidence="8" id="KW-1185">Reference proteome</keyword>
<feature type="active site" description="Charge relay system" evidence="5">
    <location>
        <position position="167"/>
    </location>
</feature>
<keyword evidence="4 5" id="KW-0720">Serine protease</keyword>
<dbReference type="PANTHER" id="PTHR43806">
    <property type="entry name" value="PEPTIDASE S8"/>
    <property type="match status" value="1"/>
</dbReference>
<dbReference type="Pfam" id="PF00082">
    <property type="entry name" value="Peptidase_S8"/>
    <property type="match status" value="1"/>
</dbReference>
<dbReference type="InterPro" id="IPR050131">
    <property type="entry name" value="Peptidase_S8_subtilisin-like"/>
</dbReference>
<dbReference type="SUPFAM" id="SSF52743">
    <property type="entry name" value="Subtilisin-like"/>
    <property type="match status" value="1"/>
</dbReference>
<protein>
    <submittedName>
        <fullName evidence="7">Subtilase family protein</fullName>
    </submittedName>
</protein>
<evidence type="ECO:0000313" key="7">
    <source>
        <dbReference type="EMBL" id="SHH96176.1"/>
    </source>
</evidence>